<name>A0ACB0YN05_MELEN</name>
<comment type="caution">
    <text evidence="1">The sequence shown here is derived from an EMBL/GenBank/DDBJ whole genome shotgun (WGS) entry which is preliminary data.</text>
</comment>
<organism evidence="1 2">
    <name type="scientific">Meloidogyne enterolobii</name>
    <name type="common">Root-knot nematode worm</name>
    <name type="synonym">Meloidogyne mayaguensis</name>
    <dbReference type="NCBI Taxonomy" id="390850"/>
    <lineage>
        <taxon>Eukaryota</taxon>
        <taxon>Metazoa</taxon>
        <taxon>Ecdysozoa</taxon>
        <taxon>Nematoda</taxon>
        <taxon>Chromadorea</taxon>
        <taxon>Rhabditida</taxon>
        <taxon>Tylenchina</taxon>
        <taxon>Tylenchomorpha</taxon>
        <taxon>Tylenchoidea</taxon>
        <taxon>Meloidogynidae</taxon>
        <taxon>Meloidogyninae</taxon>
        <taxon>Meloidogyne</taxon>
    </lineage>
</organism>
<dbReference type="EMBL" id="CAVMJV010000015">
    <property type="protein sequence ID" value="CAK5054163.1"/>
    <property type="molecule type" value="Genomic_DNA"/>
</dbReference>
<keyword evidence="2" id="KW-1185">Reference proteome</keyword>
<accession>A0ACB0YN05</accession>
<sequence length="123" mass="14070">MLKLPKLVCKYMLNTDSTGLNDRSFKNFSMPFNLVRKCSKMSANVQKCPQMSKNVRKCTQMSANARKCPECSQMPKMSAIVQNAANVRKYLKVSANAQKCPQLSLSLSYFNFLFFCCCKYVFM</sequence>
<proteinExistence type="predicted"/>
<evidence type="ECO:0000313" key="2">
    <source>
        <dbReference type="Proteomes" id="UP001497535"/>
    </source>
</evidence>
<gene>
    <name evidence="1" type="ORF">MENTE1834_LOCUS14332</name>
</gene>
<reference evidence="1" key="1">
    <citation type="submission" date="2023-11" db="EMBL/GenBank/DDBJ databases">
        <authorList>
            <person name="Poullet M."/>
        </authorList>
    </citation>
    <scope>NUCLEOTIDE SEQUENCE</scope>
    <source>
        <strain evidence="1">E1834</strain>
    </source>
</reference>
<protein>
    <submittedName>
        <fullName evidence="1">Uncharacterized protein</fullName>
    </submittedName>
</protein>
<evidence type="ECO:0000313" key="1">
    <source>
        <dbReference type="EMBL" id="CAK5054163.1"/>
    </source>
</evidence>
<dbReference type="Proteomes" id="UP001497535">
    <property type="component" value="Unassembled WGS sequence"/>
</dbReference>